<accession>A0A1I0CV12</accession>
<protein>
    <recommendedName>
        <fullName evidence="3">Polysaccharide deacetylase</fullName>
    </recommendedName>
</protein>
<evidence type="ECO:0008006" key="3">
    <source>
        <dbReference type="Google" id="ProtNLM"/>
    </source>
</evidence>
<dbReference type="EMBL" id="FOIN01000004">
    <property type="protein sequence ID" value="SET23390.1"/>
    <property type="molecule type" value="Genomic_DNA"/>
</dbReference>
<organism evidence="1 2">
    <name type="scientific">Thomasclavelia cocleata</name>
    <dbReference type="NCBI Taxonomy" id="69824"/>
    <lineage>
        <taxon>Bacteria</taxon>
        <taxon>Bacillati</taxon>
        <taxon>Bacillota</taxon>
        <taxon>Erysipelotrichia</taxon>
        <taxon>Erysipelotrichales</taxon>
        <taxon>Coprobacillaceae</taxon>
        <taxon>Thomasclavelia</taxon>
    </lineage>
</organism>
<gene>
    <name evidence="1" type="ORF">SAMN04489758_1047</name>
</gene>
<dbReference type="AlphaFoldDB" id="A0A1I0CV12"/>
<name>A0A1I0CV12_9FIRM</name>
<dbReference type="GeneID" id="78287626"/>
<dbReference type="OrthoDB" id="9788208at2"/>
<sequence>MIFVYSNWEKFCNKLAEKGLNSVTAKSITEKSIEGNYIVLKHDVETNVSSAYEIAKIENKYGHCGSYYVQAYLMEEQKNILLLKKMAAMGHEISYHHDVMDFSKGKLETAIKEYDKNVALFENNGFKIRTVCQHGNPVIERVGYSSNRDFFRSNRVQALYPNTLDIMVNFKEKINTDYEYFSDAGRKFKMIYDPINNDIINSDDKNIPFDNLDDLLKYINGLNKSSIISIHPHRWTSSACIYVIKDLIFKIIKKISKLLLHIPFMKKIMGKYYYLAKKI</sequence>
<dbReference type="Proteomes" id="UP000198558">
    <property type="component" value="Unassembled WGS sequence"/>
</dbReference>
<evidence type="ECO:0000313" key="2">
    <source>
        <dbReference type="Proteomes" id="UP000198558"/>
    </source>
</evidence>
<reference evidence="2" key="1">
    <citation type="submission" date="2016-10" db="EMBL/GenBank/DDBJ databases">
        <authorList>
            <person name="Varghese N."/>
            <person name="Submissions S."/>
        </authorList>
    </citation>
    <scope>NUCLEOTIDE SEQUENCE [LARGE SCALE GENOMIC DNA]</scope>
    <source>
        <strain evidence="2">DSM 1551</strain>
    </source>
</reference>
<dbReference type="InterPro" id="IPR011330">
    <property type="entry name" value="Glyco_hydro/deAcase_b/a-brl"/>
</dbReference>
<keyword evidence="2" id="KW-1185">Reference proteome</keyword>
<evidence type="ECO:0000313" key="1">
    <source>
        <dbReference type="EMBL" id="SET23390.1"/>
    </source>
</evidence>
<proteinExistence type="predicted"/>
<dbReference type="GO" id="GO:0005975">
    <property type="term" value="P:carbohydrate metabolic process"/>
    <property type="evidence" value="ECO:0007669"/>
    <property type="project" value="InterPro"/>
</dbReference>
<dbReference type="SUPFAM" id="SSF88713">
    <property type="entry name" value="Glycoside hydrolase/deacetylase"/>
    <property type="match status" value="1"/>
</dbReference>
<dbReference type="RefSeq" id="WP_092352338.1">
    <property type="nucleotide sequence ID" value="NZ_FOIN01000004.1"/>
</dbReference>